<keyword evidence="3" id="KW-1185">Reference proteome</keyword>
<dbReference type="AlphaFoldDB" id="D3Q192"/>
<dbReference type="HOGENOM" id="CLU_647063_0_0_11"/>
<dbReference type="RefSeq" id="WP_013021243.1">
    <property type="nucleotide sequence ID" value="NC_013947.1"/>
</dbReference>
<sequence>MGELSAEQIWQWSQVAEANAPIWSRQAWGAWRLGNSLDVKNQEMSETGRFGFDAADAKGHLGAALGEAVTKLRAHMSGYAANTGELQAAMERVAEARGDTHTQLERLWKRYEATTDKVTRAEIEQEMRARYSKFADDYRGEAASVKDFDAYSGVRKPVDSPTHNSDRLGDNGTTYSGGRGWPSREGAGDSGAHQSGGYHGDRGRSVASFGPELQTTAPAPTATPTPTSATFHVPTQPTLPPVIGGRTGLPIHGSPQPAPRPGPSGLVNPVNHGARPTPALPPTRPTTVTPQPIQSWRGKVSPTSATPPTRQSANPRPTTGSRQPAKPATPRFRREGGIRASIQGPQAKPGTTRTPVRASGEPEATLSADGERTTEWTVDRATVAPVIRGHRGHGGHEHDPGTVAARDGMRQRKPRVYFEHNEDE</sequence>
<dbReference type="Proteomes" id="UP000000844">
    <property type="component" value="Chromosome"/>
</dbReference>
<reference evidence="2 3" key="1">
    <citation type="journal article" date="2009" name="Stand. Genomic Sci.">
        <title>Complete genome sequence of Stackebrandtia nassauensis type strain (LLR-40K-21).</title>
        <authorList>
            <person name="Munk C."/>
            <person name="Lapidus A."/>
            <person name="Copeland A."/>
            <person name="Jando M."/>
            <person name="Mayilraj S."/>
            <person name="Glavina Del Rio T."/>
            <person name="Nolan M."/>
            <person name="Chen F."/>
            <person name="Lucas S."/>
            <person name="Tice H."/>
            <person name="Cheng J.F."/>
            <person name="Han C."/>
            <person name="Detter J.C."/>
            <person name="Bruce D."/>
            <person name="Goodwin L."/>
            <person name="Chain P."/>
            <person name="Pitluck S."/>
            <person name="Goker M."/>
            <person name="Ovchinikova G."/>
            <person name="Pati A."/>
            <person name="Ivanova N."/>
            <person name="Mavromatis K."/>
            <person name="Chen A."/>
            <person name="Palaniappan K."/>
            <person name="Land M."/>
            <person name="Hauser L."/>
            <person name="Chang Y.J."/>
            <person name="Jeffries C.D."/>
            <person name="Bristow J."/>
            <person name="Eisen J.A."/>
            <person name="Markowitz V."/>
            <person name="Hugenholtz P."/>
            <person name="Kyrpides N.C."/>
            <person name="Klenk H.P."/>
        </authorList>
    </citation>
    <scope>NUCLEOTIDE SEQUENCE [LARGE SCALE GENOMIC DNA]</scope>
    <source>
        <strain evidence="3">DSM 44728 / CIP 108903 / NRRL B-16338 / NBRC 102104 / LLR-40K-21</strain>
    </source>
</reference>
<accession>D3Q192</accession>
<dbReference type="EMBL" id="CP001778">
    <property type="protein sequence ID" value="ADD45672.1"/>
    <property type="molecule type" value="Genomic_DNA"/>
</dbReference>
<feature type="compositionally biased region" description="Polar residues" evidence="1">
    <location>
        <begin position="301"/>
        <end position="322"/>
    </location>
</feature>
<proteinExistence type="predicted"/>
<dbReference type="STRING" id="446470.Snas_6048"/>
<feature type="compositionally biased region" description="Basic and acidic residues" evidence="1">
    <location>
        <begin position="369"/>
        <end position="378"/>
    </location>
</feature>
<evidence type="ECO:0000313" key="3">
    <source>
        <dbReference type="Proteomes" id="UP000000844"/>
    </source>
</evidence>
<dbReference type="KEGG" id="sna:Snas_6048"/>
<evidence type="ECO:0000313" key="2">
    <source>
        <dbReference type="EMBL" id="ADD45672.1"/>
    </source>
</evidence>
<organism evidence="2 3">
    <name type="scientific">Stackebrandtia nassauensis (strain DSM 44728 / CIP 108903 / NRRL B-16338 / NBRC 102104 / LLR-40K-21)</name>
    <dbReference type="NCBI Taxonomy" id="446470"/>
    <lineage>
        <taxon>Bacteria</taxon>
        <taxon>Bacillati</taxon>
        <taxon>Actinomycetota</taxon>
        <taxon>Actinomycetes</taxon>
        <taxon>Glycomycetales</taxon>
        <taxon>Glycomycetaceae</taxon>
        <taxon>Stackebrandtia</taxon>
    </lineage>
</organism>
<evidence type="ECO:0000256" key="1">
    <source>
        <dbReference type="SAM" id="MobiDB-lite"/>
    </source>
</evidence>
<protein>
    <recommendedName>
        <fullName evidence="4">PPE family domain-containing protein</fullName>
    </recommendedName>
</protein>
<name>D3Q192_STANL</name>
<feature type="compositionally biased region" description="Low complexity" evidence="1">
    <location>
        <begin position="215"/>
        <end position="230"/>
    </location>
</feature>
<feature type="region of interest" description="Disordered" evidence="1">
    <location>
        <begin position="153"/>
        <end position="424"/>
    </location>
</feature>
<evidence type="ECO:0008006" key="4">
    <source>
        <dbReference type="Google" id="ProtNLM"/>
    </source>
</evidence>
<gene>
    <name evidence="2" type="ordered locus">Snas_6048</name>
</gene>